<feature type="transmembrane region" description="Helical" evidence="6">
    <location>
        <begin position="186"/>
        <end position="207"/>
    </location>
</feature>
<keyword evidence="5" id="KW-0418">Kinase</keyword>
<dbReference type="Pfam" id="PF08448">
    <property type="entry name" value="PAS_4"/>
    <property type="match status" value="1"/>
</dbReference>
<dbReference type="PRINTS" id="PR00344">
    <property type="entry name" value="BCTRLSENSOR"/>
</dbReference>
<keyword evidence="4" id="KW-0808">Transferase</keyword>
<dbReference type="CDD" id="cd00082">
    <property type="entry name" value="HisKA"/>
    <property type="match status" value="1"/>
</dbReference>
<dbReference type="PANTHER" id="PTHR43304:SF1">
    <property type="entry name" value="PAC DOMAIN-CONTAINING PROTEIN"/>
    <property type="match status" value="1"/>
</dbReference>
<evidence type="ECO:0000313" key="11">
    <source>
        <dbReference type="Proteomes" id="UP000324358"/>
    </source>
</evidence>
<dbReference type="InterPro" id="IPR036097">
    <property type="entry name" value="HisK_dim/P_sf"/>
</dbReference>
<organism evidence="10 11">
    <name type="scientific">Bizionia algoritergicola</name>
    <dbReference type="NCBI Taxonomy" id="291187"/>
    <lineage>
        <taxon>Bacteria</taxon>
        <taxon>Pseudomonadati</taxon>
        <taxon>Bacteroidota</taxon>
        <taxon>Flavobacteriia</taxon>
        <taxon>Flavobacteriales</taxon>
        <taxon>Flavobacteriaceae</taxon>
        <taxon>Bizionia</taxon>
    </lineage>
</organism>
<feature type="domain" description="PAC" evidence="9">
    <location>
        <begin position="572"/>
        <end position="622"/>
    </location>
</feature>
<keyword evidence="3" id="KW-0597">Phosphoprotein</keyword>
<evidence type="ECO:0000256" key="3">
    <source>
        <dbReference type="ARBA" id="ARBA00022553"/>
    </source>
</evidence>
<dbReference type="EMBL" id="VSKL01000006">
    <property type="protein sequence ID" value="TYB71731.1"/>
    <property type="molecule type" value="Genomic_DNA"/>
</dbReference>
<keyword evidence="6" id="KW-0472">Membrane</keyword>
<dbReference type="InterPro" id="IPR004358">
    <property type="entry name" value="Sig_transdc_His_kin-like_C"/>
</dbReference>
<evidence type="ECO:0000313" key="10">
    <source>
        <dbReference type="EMBL" id="TYB71731.1"/>
    </source>
</evidence>
<dbReference type="Pfam" id="PF02518">
    <property type="entry name" value="HATPase_c"/>
    <property type="match status" value="1"/>
</dbReference>
<dbReference type="EC" id="2.7.13.3" evidence="2"/>
<feature type="domain" description="PAS" evidence="8">
    <location>
        <begin position="219"/>
        <end position="280"/>
    </location>
</feature>
<gene>
    <name evidence="10" type="ORF">ES675_14420</name>
</gene>
<evidence type="ECO:0000256" key="6">
    <source>
        <dbReference type="SAM" id="Phobius"/>
    </source>
</evidence>
<feature type="domain" description="PAS" evidence="8">
    <location>
        <begin position="525"/>
        <end position="569"/>
    </location>
</feature>
<evidence type="ECO:0000259" key="9">
    <source>
        <dbReference type="PROSITE" id="PS50113"/>
    </source>
</evidence>
<dbReference type="InterPro" id="IPR003594">
    <property type="entry name" value="HATPase_dom"/>
</dbReference>
<accession>A0A5D0QSR1</accession>
<dbReference type="Pfam" id="PF13426">
    <property type="entry name" value="PAS_9"/>
    <property type="match status" value="1"/>
</dbReference>
<evidence type="ECO:0000259" key="7">
    <source>
        <dbReference type="PROSITE" id="PS50109"/>
    </source>
</evidence>
<evidence type="ECO:0000256" key="4">
    <source>
        <dbReference type="ARBA" id="ARBA00022679"/>
    </source>
</evidence>
<dbReference type="InterPro" id="IPR035965">
    <property type="entry name" value="PAS-like_dom_sf"/>
</dbReference>
<keyword evidence="11" id="KW-1185">Reference proteome</keyword>
<reference evidence="10 11" key="1">
    <citation type="submission" date="2019-08" db="EMBL/GenBank/DDBJ databases">
        <title>Genomes of Antarctic Bizionia species.</title>
        <authorList>
            <person name="Bowman J.P."/>
        </authorList>
    </citation>
    <scope>NUCLEOTIDE SEQUENCE [LARGE SCALE GENOMIC DNA]</scope>
    <source>
        <strain evidence="10 11">APA-1</strain>
    </source>
</reference>
<dbReference type="Gene3D" id="3.30.565.10">
    <property type="entry name" value="Histidine kinase-like ATPase, C-terminal domain"/>
    <property type="match status" value="1"/>
</dbReference>
<dbReference type="PROSITE" id="PS50112">
    <property type="entry name" value="PAS"/>
    <property type="match status" value="2"/>
</dbReference>
<dbReference type="InterPro" id="IPR003661">
    <property type="entry name" value="HisK_dim/P_dom"/>
</dbReference>
<dbReference type="RefSeq" id="WP_066255613.1">
    <property type="nucleotide sequence ID" value="NZ_VSKL01000006.1"/>
</dbReference>
<dbReference type="OrthoDB" id="9124519at2"/>
<dbReference type="SUPFAM" id="SSF55785">
    <property type="entry name" value="PYP-like sensor domain (PAS domain)"/>
    <property type="match status" value="3"/>
</dbReference>
<dbReference type="Gene3D" id="1.10.287.130">
    <property type="match status" value="1"/>
</dbReference>
<dbReference type="PROSITE" id="PS50109">
    <property type="entry name" value="HIS_KIN"/>
    <property type="match status" value="1"/>
</dbReference>
<dbReference type="Pfam" id="PF00512">
    <property type="entry name" value="HisKA"/>
    <property type="match status" value="1"/>
</dbReference>
<dbReference type="SMART" id="SM00388">
    <property type="entry name" value="HisKA"/>
    <property type="match status" value="1"/>
</dbReference>
<dbReference type="InterPro" id="IPR013655">
    <property type="entry name" value="PAS_fold_3"/>
</dbReference>
<evidence type="ECO:0000259" key="8">
    <source>
        <dbReference type="PROSITE" id="PS50112"/>
    </source>
</evidence>
<dbReference type="InterPro" id="IPR000700">
    <property type="entry name" value="PAS-assoc_C"/>
</dbReference>
<sequence length="865" mass="99435">MNFKRVYTSTKTYFVLSFLALVLLVFTSTMAYKQVVVMQNSAEMVSHSLHVYNGISLLTAHYTEADSEEFRDALLNSDKSENVYQAYREEGRVIMDSLTHLLDDNPSQIKRLQSVKGLLSDLYNQLQDLDETDLDTDDTLLQYRDAQKSVVSITLYQIRSLKSDILSEEQRLMQLRQETYESDKSLAPLLLLLLAFLALLVFILSFLRMYRNKLRIRESENFLRNVLGTTDNVVNYYEPIFNDDDNEIIDFTIIYANACNRDYFGLDPDDMLGKTVLEVFPFLKGSDAFSKFVECYNTQEKVKFEIEMTMNDSHMWFESLVTTLSNGILVTARNITAQEQAKNTQLKLKKRLENQNLKLLDNRALLANIFKSISHIVMHFKSIRNENNEIIDFQVLFVNDRINPVTGDIPEEIKNKNVSDVFPEIFKTGVFEHLVNAIENNKTIEYDVPYEKGDKTHWFSATAIKLGDGVTVTIRETTDEKEKSDQLLKLNEQLVIRNSILNDAESIAKIGSFLWYKDSDTRELSDNFYRILGFNPNEFLSSSKKYRDFIHPEDLAVYDRRLKDSINGLTSDEFTYRIITKKGKIKFVKTNGQFLDKEGQTVMIGVVQDVTQTISAAEELRKSNSELQQSNAELESFNRVASHDLQEPLRKIQLFISRIEDIEGETFSGKGSNYFVKVKNAAERMQNLIQNLLAYSRIDSSKTDLERIDLNNVLLKVQEDLANTIKDTEAEITSDKLPDIHGVFFQMEQLFANLMANALKYRSKTSVPKIVIQSNKVSSSELPKDFITTSQLYYKITFSDNGIGFDEKYTEKIFEVFQRLHQKTEYTGTGIGLAICKKIVENHNGYIYAKGKLGEGAQFIIFLPA</sequence>
<evidence type="ECO:0000256" key="2">
    <source>
        <dbReference type="ARBA" id="ARBA00012438"/>
    </source>
</evidence>
<dbReference type="SUPFAM" id="SSF55874">
    <property type="entry name" value="ATPase domain of HSP90 chaperone/DNA topoisomerase II/histidine kinase"/>
    <property type="match status" value="1"/>
</dbReference>
<comment type="catalytic activity">
    <reaction evidence="1">
        <text>ATP + protein L-histidine = ADP + protein N-phospho-L-histidine.</text>
        <dbReference type="EC" id="2.7.13.3"/>
    </reaction>
</comment>
<dbReference type="NCBIfam" id="TIGR00229">
    <property type="entry name" value="sensory_box"/>
    <property type="match status" value="1"/>
</dbReference>
<dbReference type="Gene3D" id="3.30.450.20">
    <property type="entry name" value="PAS domain"/>
    <property type="match status" value="3"/>
</dbReference>
<protein>
    <recommendedName>
        <fullName evidence="2">histidine kinase</fullName>
        <ecNumber evidence="2">2.7.13.3</ecNumber>
    </recommendedName>
</protein>
<keyword evidence="6" id="KW-0812">Transmembrane</keyword>
<dbReference type="InterPro" id="IPR052162">
    <property type="entry name" value="Sensor_kinase/Photoreceptor"/>
</dbReference>
<dbReference type="AlphaFoldDB" id="A0A5D0QSR1"/>
<dbReference type="PROSITE" id="PS50113">
    <property type="entry name" value="PAC"/>
    <property type="match status" value="1"/>
</dbReference>
<dbReference type="CDD" id="cd00130">
    <property type="entry name" value="PAS"/>
    <property type="match status" value="2"/>
</dbReference>
<keyword evidence="6" id="KW-1133">Transmembrane helix</keyword>
<dbReference type="SMART" id="SM00091">
    <property type="entry name" value="PAS"/>
    <property type="match status" value="3"/>
</dbReference>
<dbReference type="InterPro" id="IPR005467">
    <property type="entry name" value="His_kinase_dom"/>
</dbReference>
<comment type="caution">
    <text evidence="10">The sequence shown here is derived from an EMBL/GenBank/DDBJ whole genome shotgun (WGS) entry which is preliminary data.</text>
</comment>
<dbReference type="InterPro" id="IPR036890">
    <property type="entry name" value="HATPase_C_sf"/>
</dbReference>
<feature type="domain" description="Histidine kinase" evidence="7">
    <location>
        <begin position="640"/>
        <end position="865"/>
    </location>
</feature>
<dbReference type="SMART" id="SM00387">
    <property type="entry name" value="HATPase_c"/>
    <property type="match status" value="1"/>
</dbReference>
<dbReference type="SUPFAM" id="SSF47384">
    <property type="entry name" value="Homodimeric domain of signal transducing histidine kinase"/>
    <property type="match status" value="1"/>
</dbReference>
<evidence type="ECO:0000256" key="1">
    <source>
        <dbReference type="ARBA" id="ARBA00000085"/>
    </source>
</evidence>
<dbReference type="PANTHER" id="PTHR43304">
    <property type="entry name" value="PHYTOCHROME-LIKE PROTEIN CPH1"/>
    <property type="match status" value="1"/>
</dbReference>
<dbReference type="InterPro" id="IPR000014">
    <property type="entry name" value="PAS"/>
</dbReference>
<dbReference type="InterPro" id="IPR013656">
    <property type="entry name" value="PAS_4"/>
</dbReference>
<dbReference type="Proteomes" id="UP000324358">
    <property type="component" value="Unassembled WGS sequence"/>
</dbReference>
<proteinExistence type="predicted"/>
<dbReference type="GO" id="GO:0000155">
    <property type="term" value="F:phosphorelay sensor kinase activity"/>
    <property type="evidence" value="ECO:0007669"/>
    <property type="project" value="InterPro"/>
</dbReference>
<dbReference type="Pfam" id="PF08447">
    <property type="entry name" value="PAS_3"/>
    <property type="match status" value="1"/>
</dbReference>
<name>A0A5D0QSR1_9FLAO</name>
<evidence type="ECO:0000256" key="5">
    <source>
        <dbReference type="ARBA" id="ARBA00022777"/>
    </source>
</evidence>